<dbReference type="SUPFAM" id="SSF51445">
    <property type="entry name" value="(Trans)glycosidases"/>
    <property type="match status" value="1"/>
</dbReference>
<evidence type="ECO:0000256" key="2">
    <source>
        <dbReference type="ARBA" id="ARBA00022729"/>
    </source>
</evidence>
<dbReference type="InterPro" id="IPR033452">
    <property type="entry name" value="GH30_C"/>
</dbReference>
<dbReference type="PANTHER" id="PTHR11069">
    <property type="entry name" value="GLUCOSYLCERAMIDASE"/>
    <property type="match status" value="1"/>
</dbReference>
<dbReference type="InterPro" id="IPR001139">
    <property type="entry name" value="Glyco_hydro_30"/>
</dbReference>
<evidence type="ECO:0000313" key="8">
    <source>
        <dbReference type="Proteomes" id="UP000514720"/>
    </source>
</evidence>
<evidence type="ECO:0000313" key="7">
    <source>
        <dbReference type="EMBL" id="QMS84427.1"/>
    </source>
</evidence>
<keyword evidence="8" id="KW-1185">Reference proteome</keyword>
<evidence type="ECO:0000259" key="5">
    <source>
        <dbReference type="Pfam" id="PF02055"/>
    </source>
</evidence>
<dbReference type="PANTHER" id="PTHR11069:SF23">
    <property type="entry name" value="LYSOSOMAL ACID GLUCOSYLCERAMIDASE"/>
    <property type="match status" value="1"/>
</dbReference>
<dbReference type="Gene3D" id="2.60.40.1180">
    <property type="entry name" value="Golgi alpha-mannosidase II"/>
    <property type="match status" value="1"/>
</dbReference>
<comment type="similarity">
    <text evidence="1 4">Belongs to the glycosyl hydrolase 30 family.</text>
</comment>
<accession>A0A7L7KP37</accession>
<dbReference type="Proteomes" id="UP000514720">
    <property type="component" value="Chromosome"/>
</dbReference>
<feature type="domain" description="Glycosyl hydrolase family 30 beta sandwich" evidence="6">
    <location>
        <begin position="374"/>
        <end position="434"/>
    </location>
</feature>
<feature type="domain" description="Glycosyl hydrolase family 30 TIM-barrel" evidence="5">
    <location>
        <begin position="42"/>
        <end position="371"/>
    </location>
</feature>
<evidence type="ECO:0000256" key="3">
    <source>
        <dbReference type="ARBA" id="ARBA00022801"/>
    </source>
</evidence>
<dbReference type="RefSeq" id="WP_258878040.1">
    <property type="nucleotide sequence ID" value="NZ_CP048914.1"/>
</dbReference>
<keyword evidence="3 4" id="KW-0378">Hydrolase</keyword>
<proteinExistence type="inferred from homology"/>
<evidence type="ECO:0000259" key="6">
    <source>
        <dbReference type="Pfam" id="PF17189"/>
    </source>
</evidence>
<dbReference type="InterPro" id="IPR033453">
    <property type="entry name" value="Glyco_hydro_30_TIM-barrel"/>
</dbReference>
<dbReference type="GO" id="GO:0016020">
    <property type="term" value="C:membrane"/>
    <property type="evidence" value="ECO:0007669"/>
    <property type="project" value="GOC"/>
</dbReference>
<dbReference type="KEGG" id="xcl:G4Z02_01270"/>
<dbReference type="GO" id="GO:0006680">
    <property type="term" value="P:glucosylceramide catabolic process"/>
    <property type="evidence" value="ECO:0007669"/>
    <property type="project" value="TreeGrafter"/>
</dbReference>
<dbReference type="EMBL" id="CP048914">
    <property type="protein sequence ID" value="QMS84427.1"/>
    <property type="molecule type" value="Genomic_DNA"/>
</dbReference>
<dbReference type="Gene3D" id="3.20.20.80">
    <property type="entry name" value="Glycosidases"/>
    <property type="match status" value="1"/>
</dbReference>
<organism evidence="7 8">
    <name type="scientific">Candidatus Xianfuyuplasma coldseepsis</name>
    <dbReference type="NCBI Taxonomy" id="2782163"/>
    <lineage>
        <taxon>Bacteria</taxon>
        <taxon>Bacillati</taxon>
        <taxon>Mycoplasmatota</taxon>
        <taxon>Mollicutes</taxon>
        <taxon>Candidatus Izemoplasmatales</taxon>
        <taxon>Candidatus Izemoplasmataceae</taxon>
        <taxon>Candidatus Xianfuyuplasma</taxon>
    </lineage>
</organism>
<dbReference type="InterPro" id="IPR017853">
    <property type="entry name" value="GH"/>
</dbReference>
<evidence type="ECO:0000256" key="1">
    <source>
        <dbReference type="ARBA" id="ARBA00005382"/>
    </source>
</evidence>
<dbReference type="InterPro" id="IPR013780">
    <property type="entry name" value="Glyco_hydro_b"/>
</dbReference>
<gene>
    <name evidence="7" type="ORF">G4Z02_01270</name>
</gene>
<keyword evidence="4" id="KW-0326">Glycosidase</keyword>
<reference evidence="7 8" key="1">
    <citation type="submission" date="2020-02" db="EMBL/GenBank/DDBJ databases">
        <authorList>
            <person name="Zheng R.K."/>
            <person name="Sun C.M."/>
        </authorList>
    </citation>
    <scope>NUCLEOTIDE SEQUENCE [LARGE SCALE GENOMIC DNA]</scope>
    <source>
        <strain evidence="8">zrk13</strain>
    </source>
</reference>
<evidence type="ECO:0000256" key="4">
    <source>
        <dbReference type="RuleBase" id="RU361188"/>
    </source>
</evidence>
<dbReference type="AlphaFoldDB" id="A0A7L7KP37"/>
<dbReference type="Pfam" id="PF17189">
    <property type="entry name" value="Glyco_hydro_30C"/>
    <property type="match status" value="1"/>
</dbReference>
<name>A0A7L7KP37_9MOLU</name>
<sequence>MSYIIRTESTSNKRLEQESISTTTAKPTIILNPQTTYQTMLGFGGAFTESSAYNLLRINEAKREEAIKAYFDPVDGLGYTLGRVSIHSCDFSLNSYTYIDEGDTTLETFDISRDEQAVIPLIKDAQKYAKEIKLLGSPWSPPAFMKDNKSMIQGGKLLPEYYQLWADYFVKFIESYRAHGLTMWGVTVQNEPAAKQRWDSCVYTAEEERDFVKNHLGPTFENSSAKDVNILIWDHNRDIMVERASIVLEDEDAAKYVWGTGFHWYGSEAFENVGKVHELFPDKGLLFTEGCQEEGVHWDTFETGERYARNMIGDFNNFCQGYIDWNLFLDNTGGPNHVNNLCDSPIIVDVFPEQLVHQSSYYYIGHFSKYIRPDAVRIGCNNTHPKLQVTAFKNVDGTIAAVILNETDKKITTALQLHDETIDIAMEPHSIITVVFS</sequence>
<dbReference type="GO" id="GO:0004348">
    <property type="term" value="F:glucosylceramidase activity"/>
    <property type="evidence" value="ECO:0007669"/>
    <property type="project" value="InterPro"/>
</dbReference>
<protein>
    <submittedName>
        <fullName evidence="7">Glycoside hydrolase family 30 protein</fullName>
    </submittedName>
</protein>
<dbReference type="Pfam" id="PF02055">
    <property type="entry name" value="Glyco_hydro_30"/>
    <property type="match status" value="1"/>
</dbReference>
<dbReference type="PRINTS" id="PR00843">
    <property type="entry name" value="GLHYDRLASE30"/>
</dbReference>
<keyword evidence="2" id="KW-0732">Signal</keyword>